<evidence type="ECO:0000256" key="3">
    <source>
        <dbReference type="ARBA" id="ARBA00022679"/>
    </source>
</evidence>
<evidence type="ECO:0000256" key="15">
    <source>
        <dbReference type="ARBA" id="ARBA00049902"/>
    </source>
</evidence>
<reference evidence="17 18" key="1">
    <citation type="journal article" date="2016" name="Nat. Commun.">
        <title>Thousands of microbial genomes shed light on interconnected biogeochemical processes in an aquifer system.</title>
        <authorList>
            <person name="Anantharaman K."/>
            <person name="Brown C.T."/>
            <person name="Hug L.A."/>
            <person name="Sharon I."/>
            <person name="Castelle C.J."/>
            <person name="Probst A.J."/>
            <person name="Thomas B.C."/>
            <person name="Singh A."/>
            <person name="Wilkins M.J."/>
            <person name="Karaoz U."/>
            <person name="Brodie E.L."/>
            <person name="Williams K.H."/>
            <person name="Hubbard S.S."/>
            <person name="Banfield J.F."/>
        </authorList>
    </citation>
    <scope>NUCLEOTIDE SEQUENCE [LARGE SCALE GENOMIC DNA]</scope>
</reference>
<keyword evidence="4 16" id="KW-0812">Transmembrane</keyword>
<protein>
    <recommendedName>
        <fullName evidence="12">Probable peptidoglycan glycosyltransferase FtsW</fullName>
        <ecNumber evidence="14">2.4.99.28</ecNumber>
    </recommendedName>
    <alternativeName>
        <fullName evidence="13">Cell division protein FtsW</fullName>
    </alternativeName>
    <alternativeName>
        <fullName evidence="10">Cell wall polymerase</fullName>
    </alternativeName>
    <alternativeName>
        <fullName evidence="9">Peptidoglycan polymerase</fullName>
    </alternativeName>
</protein>
<dbReference type="AlphaFoldDB" id="A0A1F7I5R4"/>
<name>A0A1F7I5R4_9BACT</name>
<evidence type="ECO:0000256" key="6">
    <source>
        <dbReference type="ARBA" id="ARBA00022984"/>
    </source>
</evidence>
<keyword evidence="7 16" id="KW-1133">Transmembrane helix</keyword>
<keyword evidence="3" id="KW-0808">Transferase</keyword>
<feature type="transmembrane region" description="Helical" evidence="16">
    <location>
        <begin position="58"/>
        <end position="76"/>
    </location>
</feature>
<evidence type="ECO:0000256" key="13">
    <source>
        <dbReference type="ARBA" id="ARBA00041418"/>
    </source>
</evidence>
<accession>A0A1F7I5R4</accession>
<dbReference type="GO" id="GO:0015648">
    <property type="term" value="F:lipid-linked peptidoglycan transporter activity"/>
    <property type="evidence" value="ECO:0007669"/>
    <property type="project" value="TreeGrafter"/>
</dbReference>
<evidence type="ECO:0000313" key="17">
    <source>
        <dbReference type="EMBL" id="OGK38690.1"/>
    </source>
</evidence>
<evidence type="ECO:0000256" key="10">
    <source>
        <dbReference type="ARBA" id="ARBA00033270"/>
    </source>
</evidence>
<feature type="transmembrane region" description="Helical" evidence="16">
    <location>
        <begin position="170"/>
        <end position="185"/>
    </location>
</feature>
<dbReference type="EMBL" id="MGAE01000050">
    <property type="protein sequence ID" value="OGK38690.1"/>
    <property type="molecule type" value="Genomic_DNA"/>
</dbReference>
<feature type="transmembrane region" description="Helical" evidence="16">
    <location>
        <begin position="148"/>
        <end position="164"/>
    </location>
</feature>
<dbReference type="PANTHER" id="PTHR30474">
    <property type="entry name" value="CELL CYCLE PROTEIN"/>
    <property type="match status" value="1"/>
</dbReference>
<feature type="transmembrane region" description="Helical" evidence="16">
    <location>
        <begin position="309"/>
        <end position="331"/>
    </location>
</feature>
<evidence type="ECO:0000256" key="7">
    <source>
        <dbReference type="ARBA" id="ARBA00022989"/>
    </source>
</evidence>
<dbReference type="GO" id="GO:0008955">
    <property type="term" value="F:peptidoglycan glycosyltransferase activity"/>
    <property type="evidence" value="ECO:0007669"/>
    <property type="project" value="UniProtKB-EC"/>
</dbReference>
<evidence type="ECO:0000256" key="2">
    <source>
        <dbReference type="ARBA" id="ARBA00022676"/>
    </source>
</evidence>
<organism evidence="17 18">
    <name type="scientific">Candidatus Roizmanbacteria bacterium RIFCSPHIGHO2_12_FULL_44_10</name>
    <dbReference type="NCBI Taxonomy" id="1802054"/>
    <lineage>
        <taxon>Bacteria</taxon>
        <taxon>Candidatus Roizmaniibacteriota</taxon>
    </lineage>
</organism>
<dbReference type="PANTHER" id="PTHR30474:SF2">
    <property type="entry name" value="PEPTIDOGLYCAN GLYCOSYLTRANSFERASE FTSW-RELATED"/>
    <property type="match status" value="1"/>
</dbReference>
<evidence type="ECO:0000256" key="12">
    <source>
        <dbReference type="ARBA" id="ARBA00041185"/>
    </source>
</evidence>
<comment type="similarity">
    <text evidence="11">Belongs to the SEDS family. FtsW subfamily.</text>
</comment>
<feature type="transmembrane region" description="Helical" evidence="16">
    <location>
        <begin position="343"/>
        <end position="365"/>
    </location>
</feature>
<dbReference type="GO" id="GO:0008360">
    <property type="term" value="P:regulation of cell shape"/>
    <property type="evidence" value="ECO:0007669"/>
    <property type="project" value="UniProtKB-KW"/>
</dbReference>
<comment type="caution">
    <text evidence="17">The sequence shown here is derived from an EMBL/GenBank/DDBJ whole genome shotgun (WGS) entry which is preliminary data.</text>
</comment>
<evidence type="ECO:0000256" key="4">
    <source>
        <dbReference type="ARBA" id="ARBA00022692"/>
    </source>
</evidence>
<evidence type="ECO:0000256" key="11">
    <source>
        <dbReference type="ARBA" id="ARBA00038053"/>
    </source>
</evidence>
<gene>
    <name evidence="17" type="ORF">A3F34_02645</name>
</gene>
<keyword evidence="8 16" id="KW-0472">Membrane</keyword>
<feature type="transmembrane region" description="Helical" evidence="16">
    <location>
        <begin position="81"/>
        <end position="102"/>
    </location>
</feature>
<dbReference type="GO" id="GO:0005886">
    <property type="term" value="C:plasma membrane"/>
    <property type="evidence" value="ECO:0007669"/>
    <property type="project" value="TreeGrafter"/>
</dbReference>
<sequence>MKKKPPRQKQPRQNNNRDLSFIVGIPILLTFIGLFFIFEASSVSAFRSIGDSFHFLKLQAVWFTMGFAAMVFFALFDYRKLYYLAFPALLVSIIFLVLVLLPGIGTHVAGARRWISIGSFTFQPTEVAKFSVILYLSSWFLHKEKKRFLSFLALLVFIIGLIMVQPDMGTTIIIFSLFVAIYFFSGEDLKHLLLLLPISLGGFLLLVATSSYRMRRMFAFLNPEADPEGVTYHIRQILISLSSGGIIGRGFSSSRQKYQFLPEAHTDSIFAIIGEEVGFIGSLILIILYITLLYFLFKAAQQARDRFGKLLVSAIFSLLGLQLIINLGGMVSLIPLTGVPLPFISYGGSSLLVFYSLLGIVISVVRR</sequence>
<feature type="transmembrane region" description="Helical" evidence="16">
    <location>
        <begin position="21"/>
        <end position="38"/>
    </location>
</feature>
<comment type="catalytic activity">
    <reaction evidence="15">
        <text>[GlcNAc-(1-&gt;4)-Mur2Ac(oyl-L-Ala-gamma-D-Glu-L-Lys-D-Ala-D-Ala)](n)-di-trans,octa-cis-undecaprenyl diphosphate + beta-D-GlcNAc-(1-&gt;4)-Mur2Ac(oyl-L-Ala-gamma-D-Glu-L-Lys-D-Ala-D-Ala)-di-trans,octa-cis-undecaprenyl diphosphate = [GlcNAc-(1-&gt;4)-Mur2Ac(oyl-L-Ala-gamma-D-Glu-L-Lys-D-Ala-D-Ala)](n+1)-di-trans,octa-cis-undecaprenyl diphosphate + di-trans,octa-cis-undecaprenyl diphosphate + H(+)</text>
        <dbReference type="Rhea" id="RHEA:23708"/>
        <dbReference type="Rhea" id="RHEA-COMP:9602"/>
        <dbReference type="Rhea" id="RHEA-COMP:9603"/>
        <dbReference type="ChEBI" id="CHEBI:15378"/>
        <dbReference type="ChEBI" id="CHEBI:58405"/>
        <dbReference type="ChEBI" id="CHEBI:60033"/>
        <dbReference type="ChEBI" id="CHEBI:78435"/>
        <dbReference type="EC" id="2.4.99.28"/>
    </reaction>
</comment>
<keyword evidence="6" id="KW-0573">Peptidoglycan synthesis</keyword>
<dbReference type="Proteomes" id="UP000179024">
    <property type="component" value="Unassembled WGS sequence"/>
</dbReference>
<feature type="transmembrane region" description="Helical" evidence="16">
    <location>
        <begin position="114"/>
        <end position="136"/>
    </location>
</feature>
<evidence type="ECO:0000256" key="14">
    <source>
        <dbReference type="ARBA" id="ARBA00044770"/>
    </source>
</evidence>
<dbReference type="GO" id="GO:0051301">
    <property type="term" value="P:cell division"/>
    <property type="evidence" value="ECO:0007669"/>
    <property type="project" value="InterPro"/>
</dbReference>
<evidence type="ECO:0000256" key="5">
    <source>
        <dbReference type="ARBA" id="ARBA00022960"/>
    </source>
</evidence>
<dbReference type="EC" id="2.4.99.28" evidence="14"/>
<dbReference type="Pfam" id="PF01098">
    <property type="entry name" value="FTSW_RODA_SPOVE"/>
    <property type="match status" value="1"/>
</dbReference>
<evidence type="ECO:0000313" key="18">
    <source>
        <dbReference type="Proteomes" id="UP000179024"/>
    </source>
</evidence>
<feature type="transmembrane region" description="Helical" evidence="16">
    <location>
        <begin position="277"/>
        <end position="297"/>
    </location>
</feature>
<keyword evidence="2" id="KW-0328">Glycosyltransferase</keyword>
<evidence type="ECO:0000256" key="16">
    <source>
        <dbReference type="SAM" id="Phobius"/>
    </source>
</evidence>
<dbReference type="GO" id="GO:0009252">
    <property type="term" value="P:peptidoglycan biosynthetic process"/>
    <property type="evidence" value="ECO:0007669"/>
    <property type="project" value="UniProtKB-KW"/>
</dbReference>
<evidence type="ECO:0000256" key="8">
    <source>
        <dbReference type="ARBA" id="ARBA00023136"/>
    </source>
</evidence>
<feature type="transmembrane region" description="Helical" evidence="16">
    <location>
        <begin position="192"/>
        <end position="212"/>
    </location>
</feature>
<dbReference type="GO" id="GO:0032153">
    <property type="term" value="C:cell division site"/>
    <property type="evidence" value="ECO:0007669"/>
    <property type="project" value="TreeGrafter"/>
</dbReference>
<proteinExistence type="inferred from homology"/>
<keyword evidence="5" id="KW-0133">Cell shape</keyword>
<evidence type="ECO:0000256" key="1">
    <source>
        <dbReference type="ARBA" id="ARBA00004141"/>
    </source>
</evidence>
<dbReference type="InterPro" id="IPR001182">
    <property type="entry name" value="FtsW/RodA"/>
</dbReference>
<comment type="subcellular location">
    <subcellularLocation>
        <location evidence="1">Membrane</location>
        <topology evidence="1">Multi-pass membrane protein</topology>
    </subcellularLocation>
</comment>
<evidence type="ECO:0000256" key="9">
    <source>
        <dbReference type="ARBA" id="ARBA00032370"/>
    </source>
</evidence>